<name>A0A6J7HDL7_9ZZZZ</name>
<proteinExistence type="predicted"/>
<accession>A0A6J7HDL7</accession>
<dbReference type="AlphaFoldDB" id="A0A6J7HDL7"/>
<dbReference type="EMBL" id="CAFBMG010000160">
    <property type="protein sequence ID" value="CAB4913839.1"/>
    <property type="molecule type" value="Genomic_DNA"/>
</dbReference>
<organism evidence="1">
    <name type="scientific">freshwater metagenome</name>
    <dbReference type="NCBI Taxonomy" id="449393"/>
    <lineage>
        <taxon>unclassified sequences</taxon>
        <taxon>metagenomes</taxon>
        <taxon>ecological metagenomes</taxon>
    </lineage>
</organism>
<reference evidence="1" key="1">
    <citation type="submission" date="2020-05" db="EMBL/GenBank/DDBJ databases">
        <authorList>
            <person name="Chiriac C."/>
            <person name="Salcher M."/>
            <person name="Ghai R."/>
            <person name="Kavagutti S V."/>
        </authorList>
    </citation>
    <scope>NUCLEOTIDE SEQUENCE</scope>
</reference>
<evidence type="ECO:0000313" key="1">
    <source>
        <dbReference type="EMBL" id="CAB4913839.1"/>
    </source>
</evidence>
<protein>
    <submittedName>
        <fullName evidence="1">Unannotated protein</fullName>
    </submittedName>
</protein>
<sequence length="42" mass="4752">MADIQAFHNGDLENLSVMLDSVDTVFDMAKLRSIAMSEYLLF</sequence>
<gene>
    <name evidence="1" type="ORF">UFOPK3519_01582</name>
</gene>